<feature type="signal peptide" evidence="1">
    <location>
        <begin position="1"/>
        <end position="25"/>
    </location>
</feature>
<evidence type="ECO:0008006" key="4">
    <source>
        <dbReference type="Google" id="ProtNLM"/>
    </source>
</evidence>
<feature type="chain" id="PRO_5025523413" description="Secreted protein" evidence="1">
    <location>
        <begin position="26"/>
        <end position="83"/>
    </location>
</feature>
<evidence type="ECO:0000256" key="1">
    <source>
        <dbReference type="SAM" id="SignalP"/>
    </source>
</evidence>
<dbReference type="Proteomes" id="UP000485058">
    <property type="component" value="Unassembled WGS sequence"/>
</dbReference>
<accession>A0A699Z224</accession>
<reference evidence="2 3" key="1">
    <citation type="submission" date="2020-02" db="EMBL/GenBank/DDBJ databases">
        <title>Draft genome sequence of Haematococcus lacustris strain NIES-144.</title>
        <authorList>
            <person name="Morimoto D."/>
            <person name="Nakagawa S."/>
            <person name="Yoshida T."/>
            <person name="Sawayama S."/>
        </authorList>
    </citation>
    <scope>NUCLEOTIDE SEQUENCE [LARGE SCALE GENOMIC DNA]</scope>
    <source>
        <strain evidence="2 3">NIES-144</strain>
    </source>
</reference>
<organism evidence="2 3">
    <name type="scientific">Haematococcus lacustris</name>
    <name type="common">Green alga</name>
    <name type="synonym">Haematococcus pluvialis</name>
    <dbReference type="NCBI Taxonomy" id="44745"/>
    <lineage>
        <taxon>Eukaryota</taxon>
        <taxon>Viridiplantae</taxon>
        <taxon>Chlorophyta</taxon>
        <taxon>core chlorophytes</taxon>
        <taxon>Chlorophyceae</taxon>
        <taxon>CS clade</taxon>
        <taxon>Chlamydomonadales</taxon>
        <taxon>Haematococcaceae</taxon>
        <taxon>Haematococcus</taxon>
    </lineage>
</organism>
<proteinExistence type="predicted"/>
<keyword evidence="1" id="KW-0732">Signal</keyword>
<comment type="caution">
    <text evidence="2">The sequence shown here is derived from an EMBL/GenBank/DDBJ whole genome shotgun (WGS) entry which is preliminary data.</text>
</comment>
<sequence>MAAMAAMAAIVTFARNSLTLSSVLAISLAASLSLKLRKEPHGKAPCTTAPLALEKPERAQLHKRELLHARFLVGAKMFAAEVH</sequence>
<keyword evidence="3" id="KW-1185">Reference proteome</keyword>
<gene>
    <name evidence="2" type="ORF">HaLaN_08875</name>
</gene>
<dbReference type="AlphaFoldDB" id="A0A699Z224"/>
<dbReference type="EMBL" id="BLLF01000571">
    <property type="protein sequence ID" value="GFH13069.1"/>
    <property type="molecule type" value="Genomic_DNA"/>
</dbReference>
<protein>
    <recommendedName>
        <fullName evidence="4">Secreted protein</fullName>
    </recommendedName>
</protein>
<evidence type="ECO:0000313" key="3">
    <source>
        <dbReference type="Proteomes" id="UP000485058"/>
    </source>
</evidence>
<name>A0A699Z224_HAELA</name>
<evidence type="ECO:0000313" key="2">
    <source>
        <dbReference type="EMBL" id="GFH13069.1"/>
    </source>
</evidence>